<dbReference type="SMART" id="SM00558">
    <property type="entry name" value="JmjC"/>
    <property type="match status" value="1"/>
</dbReference>
<reference evidence="5" key="1">
    <citation type="submission" date="2020-11" db="EMBL/GenBank/DDBJ databases">
        <authorList>
            <person name="Whitehead M."/>
        </authorList>
    </citation>
    <scope>NUCLEOTIDE SEQUENCE</scope>
    <source>
        <strain evidence="5">EGII</strain>
    </source>
</reference>
<keyword evidence="6" id="KW-1185">Reference proteome</keyword>
<dbReference type="InterPro" id="IPR003347">
    <property type="entry name" value="JmjC_dom"/>
</dbReference>
<dbReference type="Proteomes" id="UP000606786">
    <property type="component" value="Unassembled WGS sequence"/>
</dbReference>
<dbReference type="OrthoDB" id="438164at2759"/>
<dbReference type="PANTHER" id="PTHR12461:SF43">
    <property type="entry name" value="HSPB1-ASSOCIATED PROTEIN 1"/>
    <property type="match status" value="1"/>
</dbReference>
<evidence type="ECO:0000313" key="5">
    <source>
        <dbReference type="EMBL" id="CAD6993930.1"/>
    </source>
</evidence>
<comment type="subcellular location">
    <subcellularLocation>
        <location evidence="1">Cytoplasm</location>
    </subcellularLocation>
</comment>
<dbReference type="GO" id="GO:0005737">
    <property type="term" value="C:cytoplasm"/>
    <property type="evidence" value="ECO:0007669"/>
    <property type="project" value="UniProtKB-SubCell"/>
</dbReference>
<dbReference type="EMBL" id="CAJHJT010000001">
    <property type="protein sequence ID" value="CAD6993930.1"/>
    <property type="molecule type" value="Genomic_DNA"/>
</dbReference>
<accession>A0A811U661</accession>
<feature type="domain" description="JmjC" evidence="4">
    <location>
        <begin position="96"/>
        <end position="258"/>
    </location>
</feature>
<evidence type="ECO:0000256" key="1">
    <source>
        <dbReference type="ARBA" id="ARBA00004496"/>
    </source>
</evidence>
<dbReference type="AlphaFoldDB" id="A0A811U661"/>
<dbReference type="SUPFAM" id="SSF51197">
    <property type="entry name" value="Clavaminate synthase-like"/>
    <property type="match status" value="1"/>
</dbReference>
<dbReference type="PANTHER" id="PTHR12461">
    <property type="entry name" value="HYPOXIA-INDUCIBLE FACTOR 1 ALPHA INHIBITOR-RELATED"/>
    <property type="match status" value="1"/>
</dbReference>
<keyword evidence="2" id="KW-0963">Cytoplasm</keyword>
<sequence length="408" mass="47966">MAQSTTTVDTETHKLRTLILNARKPFVLRNFKMNWPCFEHTLEEWCANYDKEAHALTEFETMPCDQGNQSPHWERCRQTKQMTLTQFLEKQKSPKDDYWIGLNYKRVDSMPKSLRDGIDFSRLGFSEGSNDYSFWLCSAKTNTPCHYDSYGCNIVVQVYGRKSWLLFPPKTPLTSTRIPYEESSIYCEENLFAPNPEELQRLSKLHDSAYRCILEANDVLIVPKHWWHYVEAIDVSLSINYWIPLENDVKDQLKECLVKILIERFLHKSSDGEQKYVFNPNQLDDIQDDDEIFSILKHLYDSTNIDCPTLKSRRLNISRCPYQYIDEKTCENLIKELPADMLEYLTPMPKKDYENLINQNAKRFDALQIKVPSSTCPLSEIKKALLNSICEPTVVEHIVNEFFRRYKS</sequence>
<protein>
    <submittedName>
        <fullName evidence="5">(Mediterranean fruit fly) hypothetical protein</fullName>
    </submittedName>
</protein>
<evidence type="ECO:0000256" key="2">
    <source>
        <dbReference type="ARBA" id="ARBA00022490"/>
    </source>
</evidence>
<evidence type="ECO:0000259" key="4">
    <source>
        <dbReference type="PROSITE" id="PS51184"/>
    </source>
</evidence>
<dbReference type="Pfam" id="PF13621">
    <property type="entry name" value="Cupin_8"/>
    <property type="match status" value="1"/>
</dbReference>
<comment type="function">
    <text evidence="3">May play a role in cellular stress response.</text>
</comment>
<comment type="caution">
    <text evidence="5">The sequence shown here is derived from an EMBL/GenBank/DDBJ whole genome shotgun (WGS) entry which is preliminary data.</text>
</comment>
<gene>
    <name evidence="5" type="ORF">CCAP1982_LOCUS2718</name>
</gene>
<dbReference type="PROSITE" id="PS51184">
    <property type="entry name" value="JMJC"/>
    <property type="match status" value="1"/>
</dbReference>
<name>A0A811U661_CERCA</name>
<dbReference type="Gene3D" id="2.60.120.650">
    <property type="entry name" value="Cupin"/>
    <property type="match status" value="1"/>
</dbReference>
<evidence type="ECO:0000313" key="6">
    <source>
        <dbReference type="Proteomes" id="UP000606786"/>
    </source>
</evidence>
<organism evidence="5 6">
    <name type="scientific">Ceratitis capitata</name>
    <name type="common">Mediterranean fruit fly</name>
    <name type="synonym">Tephritis capitata</name>
    <dbReference type="NCBI Taxonomy" id="7213"/>
    <lineage>
        <taxon>Eukaryota</taxon>
        <taxon>Metazoa</taxon>
        <taxon>Ecdysozoa</taxon>
        <taxon>Arthropoda</taxon>
        <taxon>Hexapoda</taxon>
        <taxon>Insecta</taxon>
        <taxon>Pterygota</taxon>
        <taxon>Neoptera</taxon>
        <taxon>Endopterygota</taxon>
        <taxon>Diptera</taxon>
        <taxon>Brachycera</taxon>
        <taxon>Muscomorpha</taxon>
        <taxon>Tephritoidea</taxon>
        <taxon>Tephritidae</taxon>
        <taxon>Ceratitis</taxon>
        <taxon>Ceratitis</taxon>
    </lineage>
</organism>
<dbReference type="InterPro" id="IPR041667">
    <property type="entry name" value="Cupin_8"/>
</dbReference>
<proteinExistence type="predicted"/>
<evidence type="ECO:0000256" key="3">
    <source>
        <dbReference type="ARBA" id="ARBA00037342"/>
    </source>
</evidence>